<accession>A0ABS4SEY2</accession>
<organism evidence="2 3">
    <name type="scientific">Azospirillum rugosum</name>
    <dbReference type="NCBI Taxonomy" id="416170"/>
    <lineage>
        <taxon>Bacteria</taxon>
        <taxon>Pseudomonadati</taxon>
        <taxon>Pseudomonadota</taxon>
        <taxon>Alphaproteobacteria</taxon>
        <taxon>Rhodospirillales</taxon>
        <taxon>Azospirillaceae</taxon>
        <taxon>Azospirillum</taxon>
    </lineage>
</organism>
<evidence type="ECO:0000313" key="2">
    <source>
        <dbReference type="EMBL" id="MBP2291129.1"/>
    </source>
</evidence>
<dbReference type="EMBL" id="JAGINP010000002">
    <property type="protein sequence ID" value="MBP2291129.1"/>
    <property type="molecule type" value="Genomic_DNA"/>
</dbReference>
<evidence type="ECO:0000256" key="1">
    <source>
        <dbReference type="SAM" id="SignalP"/>
    </source>
</evidence>
<keyword evidence="3" id="KW-1185">Reference proteome</keyword>
<gene>
    <name evidence="2" type="ORF">J2851_000871</name>
</gene>
<sequence>MRPILLSTLLALCASHAVAAEVRCPANLTVQAQPDAPGGWSPYPAKDSHAFAGVSLVEGDRAKEMASPAPATLAPDRNLRRGRSETQQWDFIGPRRDNVFLLCRYTGTQATIALDLPREVRRCQFTFEIDARGAMVDSPRTAPQFLCR</sequence>
<dbReference type="Proteomes" id="UP000781958">
    <property type="component" value="Unassembled WGS sequence"/>
</dbReference>
<feature type="signal peptide" evidence="1">
    <location>
        <begin position="1"/>
        <end position="19"/>
    </location>
</feature>
<dbReference type="RefSeq" id="WP_209764451.1">
    <property type="nucleotide sequence ID" value="NZ_JAGINP010000002.1"/>
</dbReference>
<feature type="chain" id="PRO_5045599581" evidence="1">
    <location>
        <begin position="20"/>
        <end position="148"/>
    </location>
</feature>
<proteinExistence type="predicted"/>
<dbReference type="InterPro" id="IPR049973">
    <property type="entry name" value="STY0301-like"/>
</dbReference>
<name>A0ABS4SEY2_9PROT</name>
<reference evidence="2 3" key="1">
    <citation type="submission" date="2021-03" db="EMBL/GenBank/DDBJ databases">
        <title>Genomic Encyclopedia of Type Strains, Phase III (KMG-III): the genomes of soil and plant-associated and newly described type strains.</title>
        <authorList>
            <person name="Whitman W."/>
        </authorList>
    </citation>
    <scope>NUCLEOTIDE SEQUENCE [LARGE SCALE GENOMIC DNA]</scope>
    <source>
        <strain evidence="2 3">IMMIB AFH-6</strain>
    </source>
</reference>
<comment type="caution">
    <text evidence="2">The sequence shown here is derived from an EMBL/GenBank/DDBJ whole genome shotgun (WGS) entry which is preliminary data.</text>
</comment>
<keyword evidence="1" id="KW-0732">Signal</keyword>
<dbReference type="NCBIfam" id="NF042415">
    <property type="entry name" value="STY0301_fam"/>
    <property type="match status" value="1"/>
</dbReference>
<evidence type="ECO:0000313" key="3">
    <source>
        <dbReference type="Proteomes" id="UP000781958"/>
    </source>
</evidence>
<protein>
    <submittedName>
        <fullName evidence="2">Uncharacterized protein</fullName>
    </submittedName>
</protein>